<evidence type="ECO:0000313" key="5">
    <source>
        <dbReference type="EMBL" id="EWC59032.1"/>
    </source>
</evidence>
<dbReference type="OrthoDB" id="370168at2"/>
<dbReference type="PROSITE" id="PS51118">
    <property type="entry name" value="HTH_HXLR"/>
    <property type="match status" value="1"/>
</dbReference>
<evidence type="ECO:0000256" key="3">
    <source>
        <dbReference type="ARBA" id="ARBA00023163"/>
    </source>
</evidence>
<evidence type="ECO:0000256" key="1">
    <source>
        <dbReference type="ARBA" id="ARBA00023015"/>
    </source>
</evidence>
<gene>
    <name evidence="5" type="ORF">UO65_5699</name>
</gene>
<dbReference type="RefSeq" id="WP_035288399.1">
    <property type="nucleotide sequence ID" value="NZ_AYXG01000222.1"/>
</dbReference>
<organism evidence="5 6">
    <name type="scientific">Actinokineospora spheciospongiae</name>
    <dbReference type="NCBI Taxonomy" id="909613"/>
    <lineage>
        <taxon>Bacteria</taxon>
        <taxon>Bacillati</taxon>
        <taxon>Actinomycetota</taxon>
        <taxon>Actinomycetes</taxon>
        <taxon>Pseudonocardiales</taxon>
        <taxon>Pseudonocardiaceae</taxon>
        <taxon>Actinokineospora</taxon>
    </lineage>
</organism>
<keyword evidence="2" id="KW-0238">DNA-binding</keyword>
<dbReference type="GO" id="GO:0003677">
    <property type="term" value="F:DNA binding"/>
    <property type="evidence" value="ECO:0007669"/>
    <property type="project" value="UniProtKB-KW"/>
</dbReference>
<keyword evidence="1" id="KW-0805">Transcription regulation</keyword>
<evidence type="ECO:0000256" key="2">
    <source>
        <dbReference type="ARBA" id="ARBA00023125"/>
    </source>
</evidence>
<dbReference type="Proteomes" id="UP000019277">
    <property type="component" value="Unassembled WGS sequence"/>
</dbReference>
<dbReference type="AlphaFoldDB" id="W7IQJ2"/>
<keyword evidence="6" id="KW-1185">Reference proteome</keyword>
<reference evidence="5 6" key="1">
    <citation type="journal article" date="2014" name="Genome Announc.">
        <title>Draft Genome Sequence of the Antitrypanosomally Active Sponge-Associated Bacterium Actinokineospora sp. Strain EG49.</title>
        <authorList>
            <person name="Harjes J."/>
            <person name="Ryu T."/>
            <person name="Abdelmohsen U.R."/>
            <person name="Moitinho-Silva L."/>
            <person name="Horn H."/>
            <person name="Ravasi T."/>
            <person name="Hentschel U."/>
        </authorList>
    </citation>
    <scope>NUCLEOTIDE SEQUENCE [LARGE SCALE GENOMIC DNA]</scope>
    <source>
        <strain evidence="5 6">EG49</strain>
    </source>
</reference>
<accession>W7IQJ2</accession>
<dbReference type="PANTHER" id="PTHR33204:SF37">
    <property type="entry name" value="HTH-TYPE TRANSCRIPTIONAL REGULATOR YODB"/>
    <property type="match status" value="1"/>
</dbReference>
<dbReference type="Gene3D" id="1.10.10.10">
    <property type="entry name" value="Winged helix-like DNA-binding domain superfamily/Winged helix DNA-binding domain"/>
    <property type="match status" value="1"/>
</dbReference>
<dbReference type="InterPro" id="IPR036388">
    <property type="entry name" value="WH-like_DNA-bd_sf"/>
</dbReference>
<sequence length="129" mass="14117">MGVTEATPFRANVFDPNCPGRGVMEHVASRWGVLVLGVLLDGTLRFGEVRQAVGGVSEKMLAQTLQALERDGLVHREVRPVIPPHVDYSLTDLGRPIAEGVRGLYRLIEESTPSVLVAQATFDERRAAR</sequence>
<dbReference type="InterPro" id="IPR002577">
    <property type="entry name" value="HTH_HxlR"/>
</dbReference>
<dbReference type="PANTHER" id="PTHR33204">
    <property type="entry name" value="TRANSCRIPTIONAL REGULATOR, MARR FAMILY"/>
    <property type="match status" value="1"/>
</dbReference>
<proteinExistence type="predicted"/>
<name>W7IQJ2_9PSEU</name>
<dbReference type="Pfam" id="PF01638">
    <property type="entry name" value="HxlR"/>
    <property type="match status" value="1"/>
</dbReference>
<dbReference type="eggNOG" id="COG1733">
    <property type="taxonomic scope" value="Bacteria"/>
</dbReference>
<comment type="caution">
    <text evidence="5">The sequence shown here is derived from an EMBL/GenBank/DDBJ whole genome shotgun (WGS) entry which is preliminary data.</text>
</comment>
<dbReference type="SUPFAM" id="SSF46785">
    <property type="entry name" value="Winged helix' DNA-binding domain"/>
    <property type="match status" value="1"/>
</dbReference>
<feature type="domain" description="HTH hxlR-type" evidence="4">
    <location>
        <begin position="18"/>
        <end position="116"/>
    </location>
</feature>
<dbReference type="STRING" id="909613.UO65_5699"/>
<dbReference type="InterPro" id="IPR036390">
    <property type="entry name" value="WH_DNA-bd_sf"/>
</dbReference>
<dbReference type="PATRIC" id="fig|909613.9.peg.5698"/>
<protein>
    <submittedName>
        <fullName evidence="5">Redox-sensing transcriptional regulator QorR</fullName>
    </submittedName>
</protein>
<evidence type="ECO:0000313" key="6">
    <source>
        <dbReference type="Proteomes" id="UP000019277"/>
    </source>
</evidence>
<evidence type="ECO:0000259" key="4">
    <source>
        <dbReference type="PROSITE" id="PS51118"/>
    </source>
</evidence>
<keyword evidence="3" id="KW-0804">Transcription</keyword>
<dbReference type="EMBL" id="AYXG01000222">
    <property type="protein sequence ID" value="EWC59032.1"/>
    <property type="molecule type" value="Genomic_DNA"/>
</dbReference>